<name>A0ABD3HS31_9MARC</name>
<accession>A0ABD3HS31</accession>
<dbReference type="Proteomes" id="UP001633002">
    <property type="component" value="Unassembled WGS sequence"/>
</dbReference>
<dbReference type="InterPro" id="IPR050365">
    <property type="entry name" value="TIM50"/>
</dbReference>
<dbReference type="Pfam" id="PF03031">
    <property type="entry name" value="NIF"/>
    <property type="match status" value="1"/>
</dbReference>
<dbReference type="SUPFAM" id="SSF56784">
    <property type="entry name" value="HAD-like"/>
    <property type="match status" value="1"/>
</dbReference>
<evidence type="ECO:0000313" key="4">
    <source>
        <dbReference type="Proteomes" id="UP001633002"/>
    </source>
</evidence>
<dbReference type="InterPro" id="IPR036412">
    <property type="entry name" value="HAD-like_sf"/>
</dbReference>
<dbReference type="GO" id="GO:0005744">
    <property type="term" value="C:TIM23 mitochondrial import inner membrane translocase complex"/>
    <property type="evidence" value="ECO:0007669"/>
    <property type="project" value="UniProtKB-UniRule"/>
</dbReference>
<keyword evidence="1" id="KW-0496">Mitochondrion</keyword>
<dbReference type="PANTHER" id="PTHR12210">
    <property type="entry name" value="DULLARD PROTEIN PHOSPHATASE"/>
    <property type="match status" value="1"/>
</dbReference>
<gene>
    <name evidence="3" type="ORF">R1sor_007909</name>
</gene>
<dbReference type="SMART" id="SM00577">
    <property type="entry name" value="CPDc"/>
    <property type="match status" value="1"/>
</dbReference>
<evidence type="ECO:0000313" key="3">
    <source>
        <dbReference type="EMBL" id="KAL3694258.1"/>
    </source>
</evidence>
<keyword evidence="1" id="KW-0813">Transport</keyword>
<comment type="subunit">
    <text evidence="1">Component of the TIM23 complex.</text>
</comment>
<comment type="caution">
    <text evidence="3">The sequence shown here is derived from an EMBL/GenBank/DDBJ whole genome shotgun (WGS) entry which is preliminary data.</text>
</comment>
<dbReference type="EMBL" id="JBJQOH010000003">
    <property type="protein sequence ID" value="KAL3694258.1"/>
    <property type="molecule type" value="Genomic_DNA"/>
</dbReference>
<comment type="subcellular location">
    <subcellularLocation>
        <location evidence="1">Mitochondrion inner membrane</location>
        <topology evidence="1">Single-pass membrane protein</topology>
    </subcellularLocation>
</comment>
<keyword evidence="1" id="KW-0809">Transit peptide</keyword>
<keyword evidence="4" id="KW-1185">Reference proteome</keyword>
<evidence type="ECO:0000259" key="2">
    <source>
        <dbReference type="PROSITE" id="PS50969"/>
    </source>
</evidence>
<dbReference type="InterPro" id="IPR023214">
    <property type="entry name" value="HAD_sf"/>
</dbReference>
<feature type="domain" description="FCP1 homology" evidence="2">
    <location>
        <begin position="278"/>
        <end position="452"/>
    </location>
</feature>
<dbReference type="AlphaFoldDB" id="A0ABD3HS31"/>
<keyword evidence="1" id="KW-0811">Translocation</keyword>
<evidence type="ECO:0000256" key="1">
    <source>
        <dbReference type="RuleBase" id="RU365079"/>
    </source>
</evidence>
<comment type="function">
    <text evidence="1">Essential component of the TIM23 complex, a complex that mediates the translocation of transit peptide-containing proteins across the mitochondrial inner membrane.</text>
</comment>
<protein>
    <recommendedName>
        <fullName evidence="1">Mitochondrial import inner membrane translocase subunit TIM50</fullName>
    </recommendedName>
</protein>
<sequence length="587" mass="66083">MCLVLIPYALFKLRDASRSQQPCSYSIHCIQASGRVPKPTALFLFHLLCSSFGTRHEANYLVLIPFTNVQASGRVPKPTALWFLFISLCSSFGTRPEAICDIIRRRPRLQLAVGVIAEEFNQEESNDNQDLDPALCTPCMGSRIQDSNDQGSLVEAVKQVNTGEHEEDGPLALVLHHSRSVGSFHFQENPPVPLLPKQSVEVAVPIPPCETLDINEDNPVLEDQIPDLPVLATDHEDVGISSVQQDVQAGINASDIETPIFSVPDLNQVPNPLVKASDLLPRKLLILDFEGLLVYAEGFMDRSSKTAAGDVVGAKKVIRRNGVHEFITRCLELFDIAFWTCSDRNLLYDYTFYLFSGVQWDKFLFKWDQGKALDTKERWTRNNREIRLDLKPLKTVWETFPDFNARNTLLVDVHPYRASANPENTGIFPNPYTGSSSDKYLTTVLLPYLEGLSQAFDIREYVREHVLQGSQRPLHFRATSRGLPGLLHKYSVQAIETFVPPLLTKRGKLTDFEKTVLHRLPDIDQLEDHDCVAWARLLGLSWNQALQDDLATIGLSDENPGRPTSLKACVKYARDFLREVKNVHNLA</sequence>
<dbReference type="InterPro" id="IPR004274">
    <property type="entry name" value="FCP1_dom"/>
</dbReference>
<organism evidence="3 4">
    <name type="scientific">Riccia sorocarpa</name>
    <dbReference type="NCBI Taxonomy" id="122646"/>
    <lineage>
        <taxon>Eukaryota</taxon>
        <taxon>Viridiplantae</taxon>
        <taxon>Streptophyta</taxon>
        <taxon>Embryophyta</taxon>
        <taxon>Marchantiophyta</taxon>
        <taxon>Marchantiopsida</taxon>
        <taxon>Marchantiidae</taxon>
        <taxon>Marchantiales</taxon>
        <taxon>Ricciaceae</taxon>
        <taxon>Riccia</taxon>
    </lineage>
</organism>
<keyword evidence="1" id="KW-0653">Protein transport</keyword>
<dbReference type="PROSITE" id="PS50969">
    <property type="entry name" value="FCP1"/>
    <property type="match status" value="1"/>
</dbReference>
<proteinExistence type="inferred from homology"/>
<dbReference type="Gene3D" id="3.40.50.1000">
    <property type="entry name" value="HAD superfamily/HAD-like"/>
    <property type="match status" value="1"/>
</dbReference>
<dbReference type="GO" id="GO:0015031">
    <property type="term" value="P:protein transport"/>
    <property type="evidence" value="ECO:0007669"/>
    <property type="project" value="UniProtKB-KW"/>
</dbReference>
<reference evidence="3 4" key="1">
    <citation type="submission" date="2024-09" db="EMBL/GenBank/DDBJ databases">
        <title>Chromosome-scale assembly of Riccia sorocarpa.</title>
        <authorList>
            <person name="Paukszto L."/>
        </authorList>
    </citation>
    <scope>NUCLEOTIDE SEQUENCE [LARGE SCALE GENOMIC DNA]</scope>
    <source>
        <strain evidence="3">LP-2024</strain>
        <tissue evidence="3">Aerial parts of the thallus</tissue>
    </source>
</reference>
<comment type="similarity">
    <text evidence="1">Belongs to the TIM50 family.</text>
</comment>